<feature type="region of interest" description="Disordered" evidence="1">
    <location>
        <begin position="152"/>
        <end position="256"/>
    </location>
</feature>
<feature type="compositionally biased region" description="Pro residues" evidence="1">
    <location>
        <begin position="196"/>
        <end position="206"/>
    </location>
</feature>
<dbReference type="RefSeq" id="WP_244726377.1">
    <property type="nucleotide sequence ID" value="NZ_CP095045.1"/>
</dbReference>
<sequence length="451" mass="47171">MHPSPAPPPHVLRCRSSADFLAALPRLIGYTAPDSLFVLFFQGDRSGHALRADLPPTDAAPDSVELLEFLCRIIADYDDGAGPTAVGVVISSALSFADAEGPPWRRFARRIERRLRRERVALRELCCVAPDGWISFLDPRAPDRGRPLAEITASPIAREARDAGETVPELARLGEIPEPDPERAAQVRAALRAPSPDLPEPEPVPPRASGSGSPGVSGSGSPRASGSGSPGASGSGNPDDASTAAGGASRAADRRRARAMIAETAALARALRDGAPPLAPPTTAALARCAADPDRWLLLAVAILTRPEFAEELAERLGPERFLGVAVDTGADGSAGPGPHGSVDDRAIPAEGWSIRGILTAVCPGFAEQARLPALSERLLTALGETPTSHRPGLLALSGWVWWLSGNQTVATRQLAEALTLDPVQPLARMVARLVRAPLYGSFVAPIPSAA</sequence>
<dbReference type="Proteomes" id="UP000831786">
    <property type="component" value="Chromosome"/>
</dbReference>
<gene>
    <name evidence="2" type="ORF">MUN78_10770</name>
</gene>
<evidence type="ECO:0000313" key="2">
    <source>
        <dbReference type="EMBL" id="UOQ56176.1"/>
    </source>
</evidence>
<accession>A0ABY4FJ99</accession>
<feature type="compositionally biased region" description="Low complexity" evidence="1">
    <location>
        <begin position="235"/>
        <end position="250"/>
    </location>
</feature>
<reference evidence="2 3" key="1">
    <citation type="submission" date="2022-04" db="EMBL/GenBank/DDBJ databases">
        <title>Leucobacter sp. isolated from rhizosphere of garlic.</title>
        <authorList>
            <person name="Won M."/>
            <person name="Lee C.-M."/>
            <person name="Woen H.-Y."/>
            <person name="Kwon S.-W."/>
        </authorList>
    </citation>
    <scope>NUCLEOTIDE SEQUENCE [LARGE SCALE GENOMIC DNA]</scope>
    <source>
        <strain evidence="2 3">H21R-40</strain>
    </source>
</reference>
<keyword evidence="3" id="KW-1185">Reference proteome</keyword>
<organism evidence="2 3">
    <name type="scientific">Leucobacter allii</name>
    <dbReference type="NCBI Taxonomy" id="2932247"/>
    <lineage>
        <taxon>Bacteria</taxon>
        <taxon>Bacillati</taxon>
        <taxon>Actinomycetota</taxon>
        <taxon>Actinomycetes</taxon>
        <taxon>Micrococcales</taxon>
        <taxon>Microbacteriaceae</taxon>
        <taxon>Leucobacter</taxon>
    </lineage>
</organism>
<name>A0ABY4FJ99_9MICO</name>
<evidence type="ECO:0000256" key="1">
    <source>
        <dbReference type="SAM" id="MobiDB-lite"/>
    </source>
</evidence>
<protein>
    <submittedName>
        <fullName evidence="2">DUF4192 family protein</fullName>
    </submittedName>
</protein>
<dbReference type="Pfam" id="PF13830">
    <property type="entry name" value="DUF4192"/>
    <property type="match status" value="1"/>
</dbReference>
<evidence type="ECO:0000313" key="3">
    <source>
        <dbReference type="Proteomes" id="UP000831786"/>
    </source>
</evidence>
<dbReference type="InterPro" id="IPR025447">
    <property type="entry name" value="DUF4192"/>
</dbReference>
<proteinExistence type="predicted"/>
<dbReference type="EMBL" id="CP095045">
    <property type="protein sequence ID" value="UOQ56176.1"/>
    <property type="molecule type" value="Genomic_DNA"/>
</dbReference>